<protein>
    <submittedName>
        <fullName evidence="1">Uncharacterized protein</fullName>
    </submittedName>
</protein>
<dbReference type="RefSeq" id="WP_154563266.1">
    <property type="nucleotide sequence ID" value="NZ_VOSW01000048.1"/>
</dbReference>
<proteinExistence type="predicted"/>
<evidence type="ECO:0000313" key="2">
    <source>
        <dbReference type="Proteomes" id="UP000463700"/>
    </source>
</evidence>
<dbReference type="OrthoDB" id="9109916at2"/>
<dbReference type="Proteomes" id="UP000463700">
    <property type="component" value="Unassembled WGS sequence"/>
</dbReference>
<dbReference type="AlphaFoldDB" id="A0A6N6WBR8"/>
<organism evidence="1 2">
    <name type="scientific">Paraburkholderia madseniana</name>
    <dbReference type="NCBI Taxonomy" id="2599607"/>
    <lineage>
        <taxon>Bacteria</taxon>
        <taxon>Pseudomonadati</taxon>
        <taxon>Pseudomonadota</taxon>
        <taxon>Betaproteobacteria</taxon>
        <taxon>Burkholderiales</taxon>
        <taxon>Burkholderiaceae</taxon>
        <taxon>Paraburkholderia</taxon>
    </lineage>
</organism>
<comment type="caution">
    <text evidence="1">The sequence shown here is derived from an EMBL/GenBank/DDBJ whole genome shotgun (WGS) entry which is preliminary data.</text>
</comment>
<name>A0A6N6WBR8_9BURK</name>
<accession>A0A6N6WBR8</accession>
<gene>
    <name evidence="1" type="ORF">FSO04_24370</name>
</gene>
<evidence type="ECO:0000313" key="1">
    <source>
        <dbReference type="EMBL" id="KAE8757358.1"/>
    </source>
</evidence>
<reference evidence="1 2" key="1">
    <citation type="journal article" date="2020" name="Int. J. Syst. Evol. Microbiol.">
        <title>Paraburkholderia madseniana sp. nov., a phenolic acid-degrading bacterium isolated from acidic forest soil.</title>
        <authorList>
            <person name="Wilhelm R.C."/>
            <person name="Murphy S.J.L."/>
            <person name="Feriancek N.M."/>
            <person name="Karasz D.C."/>
            <person name="DeRito C.M."/>
            <person name="Newman J.D."/>
            <person name="Buckley D.H."/>
        </authorList>
    </citation>
    <scope>NUCLEOTIDE SEQUENCE [LARGE SCALE GENOMIC DNA]</scope>
    <source>
        <strain evidence="1 2">RP11</strain>
    </source>
</reference>
<dbReference type="EMBL" id="VOSW01000048">
    <property type="protein sequence ID" value="KAE8757358.1"/>
    <property type="molecule type" value="Genomic_DNA"/>
</dbReference>
<sequence length="121" mass="13579">MAYATRTPTPEALLERMKPGVLYAPYTLSRMLGLRSYAIRSLLLDMEKAGVLSSTRRGRSQSLYFVIAGTEALEQPESRLHIDPATVAQPRTYAVMTGEIRGYDAEIARRQQLCMSIRRVA</sequence>